<dbReference type="AlphaFoldDB" id="A0A9R1V4T6"/>
<evidence type="ECO:0000313" key="2">
    <source>
        <dbReference type="Proteomes" id="UP000235145"/>
    </source>
</evidence>
<keyword evidence="2" id="KW-1185">Reference proteome</keyword>
<sequence length="289" mass="33953">MVVFRVFQTCLYSIIINDRACLKKKYLGTMFLAVENEDSWIWFLSRLKECIGDITILAIISNKVNSIEIAILAVFPNAYHKLYCSYFLMNMSKTSTNKREPKFCFGRLKKLIEKSLARLCNALNEDSLTWIDIISYHKWERSCFPMVRYNIMTSNFVDSINSFSKDAQKLPIKMLIDFFRATIQQWWYQRHNVGDIIEYVEKVIGRRIKKSSGFRVNQIDQSRYEVTDQMNNGIVNLQSNICSYGKWQLSVIYLICNAHNFGLYLINNNHNLNPRLGFSLVVRVAYYIL</sequence>
<dbReference type="PANTHER" id="PTHR31973">
    <property type="entry name" value="POLYPROTEIN, PUTATIVE-RELATED"/>
    <property type="match status" value="1"/>
</dbReference>
<organism evidence="1 2">
    <name type="scientific">Lactuca sativa</name>
    <name type="common">Garden lettuce</name>
    <dbReference type="NCBI Taxonomy" id="4236"/>
    <lineage>
        <taxon>Eukaryota</taxon>
        <taxon>Viridiplantae</taxon>
        <taxon>Streptophyta</taxon>
        <taxon>Embryophyta</taxon>
        <taxon>Tracheophyta</taxon>
        <taxon>Spermatophyta</taxon>
        <taxon>Magnoliopsida</taxon>
        <taxon>eudicotyledons</taxon>
        <taxon>Gunneridae</taxon>
        <taxon>Pentapetalae</taxon>
        <taxon>asterids</taxon>
        <taxon>campanulids</taxon>
        <taxon>Asterales</taxon>
        <taxon>Asteraceae</taxon>
        <taxon>Cichorioideae</taxon>
        <taxon>Cichorieae</taxon>
        <taxon>Lactucinae</taxon>
        <taxon>Lactuca</taxon>
    </lineage>
</organism>
<dbReference type="EMBL" id="NBSK02000007">
    <property type="protein sequence ID" value="KAJ0198266.1"/>
    <property type="molecule type" value="Genomic_DNA"/>
</dbReference>
<gene>
    <name evidence="1" type="ORF">LSAT_V11C700350980</name>
</gene>
<evidence type="ECO:0008006" key="3">
    <source>
        <dbReference type="Google" id="ProtNLM"/>
    </source>
</evidence>
<reference evidence="1 2" key="1">
    <citation type="journal article" date="2017" name="Nat. Commun.">
        <title>Genome assembly with in vitro proximity ligation data and whole-genome triplication in lettuce.</title>
        <authorList>
            <person name="Reyes-Chin-Wo S."/>
            <person name="Wang Z."/>
            <person name="Yang X."/>
            <person name="Kozik A."/>
            <person name="Arikit S."/>
            <person name="Song C."/>
            <person name="Xia L."/>
            <person name="Froenicke L."/>
            <person name="Lavelle D.O."/>
            <person name="Truco M.J."/>
            <person name="Xia R."/>
            <person name="Zhu S."/>
            <person name="Xu C."/>
            <person name="Xu H."/>
            <person name="Xu X."/>
            <person name="Cox K."/>
            <person name="Korf I."/>
            <person name="Meyers B.C."/>
            <person name="Michelmore R.W."/>
        </authorList>
    </citation>
    <scope>NUCLEOTIDE SEQUENCE [LARGE SCALE GENOMIC DNA]</scope>
    <source>
        <strain evidence="2">cv. Salinas</strain>
        <tissue evidence="1">Seedlings</tissue>
    </source>
</reference>
<comment type="caution">
    <text evidence="1">The sequence shown here is derived from an EMBL/GenBank/DDBJ whole genome shotgun (WGS) entry which is preliminary data.</text>
</comment>
<evidence type="ECO:0000313" key="1">
    <source>
        <dbReference type="EMBL" id="KAJ0198266.1"/>
    </source>
</evidence>
<name>A0A9R1V4T6_LACSA</name>
<protein>
    <recommendedName>
        <fullName evidence="3">MULE transposase domain-containing protein</fullName>
    </recommendedName>
</protein>
<accession>A0A9R1V4T6</accession>
<dbReference type="Proteomes" id="UP000235145">
    <property type="component" value="Unassembled WGS sequence"/>
</dbReference>
<dbReference type="PANTHER" id="PTHR31973:SF195">
    <property type="entry name" value="MUDR FAMILY TRANSPOSASE"/>
    <property type="match status" value="1"/>
</dbReference>
<proteinExistence type="predicted"/>